<feature type="region of interest" description="Disordered" evidence="1">
    <location>
        <begin position="19"/>
        <end position="54"/>
    </location>
</feature>
<gene>
    <name evidence="2" type="ORF">EGH23_06095</name>
</gene>
<keyword evidence="3" id="KW-1185">Reference proteome</keyword>
<dbReference type="Proteomes" id="UP001430455">
    <property type="component" value="Unassembled WGS sequence"/>
</dbReference>
<evidence type="ECO:0000313" key="3">
    <source>
        <dbReference type="Proteomes" id="UP001430455"/>
    </source>
</evidence>
<comment type="caution">
    <text evidence="2">The sequence shown here is derived from an EMBL/GenBank/DDBJ whole genome shotgun (WGS) entry which is preliminary data.</text>
</comment>
<proteinExistence type="predicted"/>
<dbReference type="EMBL" id="RKLT01000001">
    <property type="protein sequence ID" value="MBX0294453.1"/>
    <property type="molecule type" value="Genomic_DNA"/>
</dbReference>
<evidence type="ECO:0000256" key="1">
    <source>
        <dbReference type="SAM" id="MobiDB-lite"/>
    </source>
</evidence>
<evidence type="ECO:0000313" key="2">
    <source>
        <dbReference type="EMBL" id="MBX0294453.1"/>
    </source>
</evidence>
<organism evidence="2 3">
    <name type="scientific">Haloarcula nitratireducens</name>
    <dbReference type="NCBI Taxonomy" id="2487749"/>
    <lineage>
        <taxon>Archaea</taxon>
        <taxon>Methanobacteriati</taxon>
        <taxon>Methanobacteriota</taxon>
        <taxon>Stenosarchaea group</taxon>
        <taxon>Halobacteria</taxon>
        <taxon>Halobacteriales</taxon>
        <taxon>Haloarculaceae</taxon>
        <taxon>Haloarcula</taxon>
    </lineage>
</organism>
<accession>A0AAW4P9M1</accession>
<protein>
    <submittedName>
        <fullName evidence="2">Uncharacterized protein</fullName>
    </submittedName>
</protein>
<dbReference type="AlphaFoldDB" id="A0AAW4P9M1"/>
<reference evidence="2 3" key="1">
    <citation type="submission" date="2021-06" db="EMBL/GenBank/DDBJ databases">
        <title>Halomicroarcula sp. a new haloarchaeum isolated from saline soil.</title>
        <authorList>
            <person name="Duran-Viseras A."/>
            <person name="Sanchez-Porro C."/>
            <person name="Ventosa A."/>
        </authorList>
    </citation>
    <scope>NUCLEOTIDE SEQUENCE [LARGE SCALE GENOMIC DNA]</scope>
    <source>
        <strain evidence="2 3">F27</strain>
    </source>
</reference>
<name>A0AAW4P9M1_9EURY</name>
<dbReference type="RefSeq" id="WP_220579100.1">
    <property type="nucleotide sequence ID" value="NZ_RKLT01000001.1"/>
</dbReference>
<sequence>METVVVGRLVDRCDGEIELSRTGPEGTTIPVRLPRASERPVSSDEQTGVEPSGR</sequence>